<keyword evidence="4 8" id="KW-0963">Cytoplasm</keyword>
<dbReference type="UniPathway" id="UPA00109">
    <property type="reaction ID" value="UER00181"/>
</dbReference>
<dbReference type="PROSITE" id="PS51463">
    <property type="entry name" value="P_GLUCOSE_ISOMERASE_3"/>
    <property type="match status" value="1"/>
</dbReference>
<dbReference type="PANTHER" id="PTHR11469">
    <property type="entry name" value="GLUCOSE-6-PHOSPHATE ISOMERASE"/>
    <property type="match status" value="1"/>
</dbReference>
<dbReference type="EMBL" id="AYYC01000598">
    <property type="protein sequence ID" value="ETK04958.1"/>
    <property type="molecule type" value="Genomic_DNA"/>
</dbReference>
<dbReference type="GO" id="GO:0005829">
    <property type="term" value="C:cytosol"/>
    <property type="evidence" value="ECO:0007669"/>
    <property type="project" value="TreeGrafter"/>
</dbReference>
<dbReference type="FunFam" id="3.40.50.10490:FF:000016">
    <property type="entry name" value="Glucose-6-phosphate isomerase"/>
    <property type="match status" value="1"/>
</dbReference>
<feature type="active site" description="Proton donor" evidence="8">
    <location>
        <position position="290"/>
    </location>
</feature>
<dbReference type="NCBIfam" id="NF010697">
    <property type="entry name" value="PRK14097.1"/>
    <property type="match status" value="1"/>
</dbReference>
<evidence type="ECO:0000256" key="5">
    <source>
        <dbReference type="ARBA" id="ARBA00023152"/>
    </source>
</evidence>
<dbReference type="SUPFAM" id="SSF53697">
    <property type="entry name" value="SIS domain"/>
    <property type="match status" value="1"/>
</dbReference>
<name>W2CD31_9BACT</name>
<dbReference type="HAMAP" id="MF_00473">
    <property type="entry name" value="G6P_isomerase"/>
    <property type="match status" value="1"/>
</dbReference>
<gene>
    <name evidence="8 10" type="primary">pgi</name>
    <name evidence="10" type="ORF">T229_06200</name>
</gene>
<evidence type="ECO:0000256" key="6">
    <source>
        <dbReference type="ARBA" id="ARBA00023235"/>
    </source>
</evidence>
<evidence type="ECO:0000256" key="3">
    <source>
        <dbReference type="ARBA" id="ARBA00022432"/>
    </source>
</evidence>
<evidence type="ECO:0000313" key="10">
    <source>
        <dbReference type="EMBL" id="ETK04958.1"/>
    </source>
</evidence>
<dbReference type="GO" id="GO:0048029">
    <property type="term" value="F:monosaccharide binding"/>
    <property type="evidence" value="ECO:0007669"/>
    <property type="project" value="TreeGrafter"/>
</dbReference>
<dbReference type="InterPro" id="IPR035476">
    <property type="entry name" value="SIS_PGI_1"/>
</dbReference>
<evidence type="ECO:0000256" key="9">
    <source>
        <dbReference type="RuleBase" id="RU000612"/>
    </source>
</evidence>
<evidence type="ECO:0000256" key="1">
    <source>
        <dbReference type="ARBA" id="ARBA00004926"/>
    </source>
</evidence>
<dbReference type="Proteomes" id="UP000018872">
    <property type="component" value="Unassembled WGS sequence"/>
</dbReference>
<evidence type="ECO:0000313" key="11">
    <source>
        <dbReference type="Proteomes" id="UP000018872"/>
    </source>
</evidence>
<organism evidence="10 11">
    <name type="scientific">Tannerella sp. oral taxon BU063 isolate Cell 5</name>
    <dbReference type="NCBI Taxonomy" id="1410950"/>
    <lineage>
        <taxon>Bacteria</taxon>
        <taxon>Pseudomonadati</taxon>
        <taxon>Bacteroidota</taxon>
        <taxon>Bacteroidia</taxon>
        <taxon>Bacteroidales</taxon>
        <taxon>Tannerellaceae</taxon>
        <taxon>Tannerella</taxon>
    </lineage>
</organism>
<dbReference type="Gene3D" id="3.40.50.10490">
    <property type="entry name" value="Glucose-6-phosphate isomerase like protein, domain 1"/>
    <property type="match status" value="2"/>
</dbReference>
<dbReference type="InterPro" id="IPR046348">
    <property type="entry name" value="SIS_dom_sf"/>
</dbReference>
<comment type="subcellular location">
    <subcellularLocation>
        <location evidence="8">Cytoplasm</location>
    </subcellularLocation>
</comment>
<proteinExistence type="inferred from homology"/>
<dbReference type="GO" id="GO:0006096">
    <property type="term" value="P:glycolytic process"/>
    <property type="evidence" value="ECO:0007669"/>
    <property type="project" value="UniProtKB-UniRule"/>
</dbReference>
<evidence type="ECO:0000256" key="2">
    <source>
        <dbReference type="ARBA" id="ARBA00006604"/>
    </source>
</evidence>
<keyword evidence="6 8" id="KW-0413">Isomerase</keyword>
<keyword evidence="3 8" id="KW-0312">Gluconeogenesis</keyword>
<dbReference type="InterPro" id="IPR001672">
    <property type="entry name" value="G6P_Isomerase"/>
</dbReference>
<evidence type="ECO:0000256" key="7">
    <source>
        <dbReference type="ARBA" id="ARBA00029321"/>
    </source>
</evidence>
<dbReference type="CDD" id="cd05016">
    <property type="entry name" value="SIS_PGI_2"/>
    <property type="match status" value="1"/>
</dbReference>
<evidence type="ECO:0000256" key="8">
    <source>
        <dbReference type="HAMAP-Rule" id="MF_00473"/>
    </source>
</evidence>
<comment type="caution">
    <text evidence="8">Lacks conserved residue(s) required for the propagation of feature annotation.</text>
</comment>
<comment type="similarity">
    <text evidence="2 8 9">Belongs to the GPI family.</text>
</comment>
<dbReference type="GO" id="GO:0004347">
    <property type="term" value="F:glucose-6-phosphate isomerase activity"/>
    <property type="evidence" value="ECO:0007669"/>
    <property type="project" value="UniProtKB-UniRule"/>
</dbReference>
<dbReference type="PRINTS" id="PR00662">
    <property type="entry name" value="G6PISOMERASE"/>
</dbReference>
<dbReference type="UniPathway" id="UPA00138"/>
<dbReference type="GO" id="GO:0097367">
    <property type="term" value="F:carbohydrate derivative binding"/>
    <property type="evidence" value="ECO:0007669"/>
    <property type="project" value="InterPro"/>
</dbReference>
<evidence type="ECO:0000256" key="4">
    <source>
        <dbReference type="ARBA" id="ARBA00022490"/>
    </source>
</evidence>
<dbReference type="FunFam" id="3.40.50.10490:FF:000015">
    <property type="entry name" value="Glucose-6-phosphate isomerase"/>
    <property type="match status" value="1"/>
</dbReference>
<reference evidence="10 11" key="1">
    <citation type="submission" date="2013-11" db="EMBL/GenBank/DDBJ databases">
        <title>Single cell genomics of uncultured Tannerella BU063 (oral taxon 286).</title>
        <authorList>
            <person name="Beall C.J."/>
            <person name="Campbell A.G."/>
            <person name="Griffen A.L."/>
            <person name="Podar M."/>
            <person name="Leys E.J."/>
        </authorList>
    </citation>
    <scope>NUCLEOTIDE SEQUENCE [LARGE SCALE GENOMIC DNA]</scope>
    <source>
        <strain evidence="10">Cell 5</strain>
    </source>
</reference>
<feature type="active site" evidence="8">
    <location>
        <position position="425"/>
    </location>
</feature>
<dbReference type="PATRIC" id="fig|1410950.3.peg.779"/>
<dbReference type="InterPro" id="IPR035482">
    <property type="entry name" value="SIS_PGI_2"/>
</dbReference>
<dbReference type="PROSITE" id="PS00765">
    <property type="entry name" value="P_GLUCOSE_ISOMERASE_1"/>
    <property type="match status" value="1"/>
</dbReference>
<dbReference type="EC" id="5.3.1.9" evidence="8"/>
<dbReference type="GO" id="GO:0006094">
    <property type="term" value="P:gluconeogenesis"/>
    <property type="evidence" value="ECO:0007669"/>
    <property type="project" value="UniProtKB-UniRule"/>
</dbReference>
<protein>
    <recommendedName>
        <fullName evidence="8">Glucose-6-phosphate isomerase</fullName>
        <shortName evidence="8">GPI</shortName>
        <ecNumber evidence="8">5.3.1.9</ecNumber>
    </recommendedName>
    <alternativeName>
        <fullName evidence="8">Phosphoglucose isomerase</fullName>
        <shortName evidence="8">PGI</shortName>
    </alternativeName>
    <alternativeName>
        <fullName evidence="8">Phosphohexose isomerase</fullName>
        <shortName evidence="8">PHI</shortName>
    </alternativeName>
</protein>
<comment type="caution">
    <text evidence="10">The sequence shown here is derived from an EMBL/GenBank/DDBJ whole genome shotgun (WGS) entry which is preliminary data.</text>
</comment>
<comment type="pathway">
    <text evidence="1 8 9">Carbohydrate degradation; glycolysis; D-glyceraldehyde 3-phosphate and glycerone phosphate from D-glucose: step 2/4.</text>
</comment>
<comment type="catalytic activity">
    <reaction evidence="7 8 9">
        <text>alpha-D-glucose 6-phosphate = beta-D-fructose 6-phosphate</text>
        <dbReference type="Rhea" id="RHEA:11816"/>
        <dbReference type="ChEBI" id="CHEBI:57634"/>
        <dbReference type="ChEBI" id="CHEBI:58225"/>
        <dbReference type="EC" id="5.3.1.9"/>
    </reaction>
</comment>
<dbReference type="AlphaFoldDB" id="W2CD31"/>
<dbReference type="PANTHER" id="PTHR11469:SF1">
    <property type="entry name" value="GLUCOSE-6-PHOSPHATE ISOMERASE"/>
    <property type="match status" value="1"/>
</dbReference>
<comment type="function">
    <text evidence="8">Catalyzes the reversible isomerization of glucose-6-phosphate to fructose-6-phosphate.</text>
</comment>
<dbReference type="InterPro" id="IPR018189">
    <property type="entry name" value="Phosphoglucose_isomerase_CS"/>
</dbReference>
<keyword evidence="5 8" id="KW-0324">Glycolysis</keyword>
<comment type="pathway">
    <text evidence="8">Carbohydrate biosynthesis; gluconeogenesis.</text>
</comment>
<sequence length="449" mass="48830">MNPLQLDFTKAFGPAADERLEAIRPEAEKSLRTLYEGTGAGNDFLGWLHLPSSITDAHLTDIEQTAERLRACQAVVVIGIGGSYLGARAVIEALTDSFDALRTGADRTHPVILYAGNQIGEDYLSELCDLLRGRDFGIINISKSGTTTEPAIAFRILRSLLEENVGAAAAKERIVAVTDRARGALRTLADREGYKTYVIPDDVGGRYSVLTPVGLLPIAVAGIDIRALVRGAVEMERAVGPDVPFDRNPALRYAAARQALYRSGKKIEILANFHPKLHYVGEWWKQLYGESEGKDHRGLFPAAVDLTTDLHSMGQWIQQGERTIFETVISIDAPERTLSVPTDADNLDGLNYLAGRRVDEINKMAELGTRLAHASGGVPNIRVSIPRLTADHLGGLLYFFEAACGISGYLSGVNPFDQPGVEAYKSNMFALLDKPGFEAESRAIRAQLG</sequence>
<accession>W2CD31</accession>
<dbReference type="Pfam" id="PF00342">
    <property type="entry name" value="PGI"/>
    <property type="match status" value="1"/>
</dbReference>
<dbReference type="GO" id="GO:0051156">
    <property type="term" value="P:glucose 6-phosphate metabolic process"/>
    <property type="evidence" value="ECO:0007669"/>
    <property type="project" value="TreeGrafter"/>
</dbReference>
<dbReference type="CDD" id="cd05015">
    <property type="entry name" value="SIS_PGI_1"/>
    <property type="match status" value="1"/>
</dbReference>